<evidence type="ECO:0000256" key="1">
    <source>
        <dbReference type="SAM" id="MobiDB-lite"/>
    </source>
</evidence>
<accession>A0A9Q6S6W5</accession>
<dbReference type="Proteomes" id="UP000509548">
    <property type="component" value="Chromosome 2"/>
</dbReference>
<reference evidence="2 3" key="1">
    <citation type="journal article" date="2014" name="Genome Announc.">
        <title>Draft Genome Sequence of the Haloacid-Degrading Burkholderia caribensis Strain MBA4.</title>
        <authorList>
            <person name="Pan Y."/>
            <person name="Kong K.F."/>
            <person name="Tsang J.S."/>
        </authorList>
    </citation>
    <scope>NUCLEOTIDE SEQUENCE [LARGE SCALE GENOMIC DNA]</scope>
    <source>
        <strain evidence="2 3">852011</strain>
    </source>
</reference>
<organism evidence="2 3">
    <name type="scientific">Paraburkholderia caribensis</name>
    <dbReference type="NCBI Taxonomy" id="75105"/>
    <lineage>
        <taxon>Bacteria</taxon>
        <taxon>Pseudomonadati</taxon>
        <taxon>Pseudomonadota</taxon>
        <taxon>Betaproteobacteria</taxon>
        <taxon>Burkholderiales</taxon>
        <taxon>Burkholderiaceae</taxon>
        <taxon>Paraburkholderia</taxon>
    </lineage>
</organism>
<gene>
    <name evidence="2" type="ORF">A9O66_24225</name>
</gene>
<name>A0A9Q6S6W5_9BURK</name>
<protein>
    <submittedName>
        <fullName evidence="2">Uncharacterized protein</fullName>
    </submittedName>
</protein>
<dbReference type="EMBL" id="CP015959">
    <property type="protein sequence ID" value="QLB65486.1"/>
    <property type="molecule type" value="Genomic_DNA"/>
</dbReference>
<feature type="compositionally biased region" description="Basic residues" evidence="1">
    <location>
        <begin position="33"/>
        <end position="44"/>
    </location>
</feature>
<evidence type="ECO:0000313" key="3">
    <source>
        <dbReference type="Proteomes" id="UP000509548"/>
    </source>
</evidence>
<feature type="region of interest" description="Disordered" evidence="1">
    <location>
        <begin position="21"/>
        <end position="44"/>
    </location>
</feature>
<proteinExistence type="predicted"/>
<dbReference type="AlphaFoldDB" id="A0A9Q6S6W5"/>
<evidence type="ECO:0000313" key="2">
    <source>
        <dbReference type="EMBL" id="QLB65486.1"/>
    </source>
</evidence>
<sequence>MDEIAPIVLIVSNAKKMRVRRSHATRSFESHRHSQKRERARRATRRRIVRQARGIHLTRSSSITRIGR</sequence>